<dbReference type="Gene3D" id="2.30.42.10">
    <property type="match status" value="2"/>
</dbReference>
<feature type="compositionally biased region" description="Low complexity" evidence="1">
    <location>
        <begin position="573"/>
        <end position="584"/>
    </location>
</feature>
<dbReference type="PANTHER" id="PTHR16484:SF10">
    <property type="entry name" value="PARTITIONING DEFECTIVE 3 HOMOLOG"/>
    <property type="match status" value="1"/>
</dbReference>
<feature type="compositionally biased region" description="Low complexity" evidence="1">
    <location>
        <begin position="728"/>
        <end position="737"/>
    </location>
</feature>
<feature type="compositionally biased region" description="Basic and acidic residues" evidence="1">
    <location>
        <begin position="1003"/>
        <end position="1012"/>
    </location>
</feature>
<evidence type="ECO:0000256" key="1">
    <source>
        <dbReference type="SAM" id="MobiDB-lite"/>
    </source>
</evidence>
<dbReference type="Pfam" id="PF00595">
    <property type="entry name" value="PDZ"/>
    <property type="match status" value="2"/>
</dbReference>
<evidence type="ECO:0000259" key="2">
    <source>
        <dbReference type="PROSITE" id="PS50106"/>
    </source>
</evidence>
<dbReference type="FunFam" id="2.30.42.10:FF:000011">
    <property type="entry name" value="partitioning defective 3 homolog isoform X1"/>
    <property type="match status" value="1"/>
</dbReference>
<dbReference type="PROSITE" id="PS50106">
    <property type="entry name" value="PDZ"/>
    <property type="match status" value="2"/>
</dbReference>
<feature type="domain" description="PDZ" evidence="2">
    <location>
        <begin position="111"/>
        <end position="185"/>
    </location>
</feature>
<dbReference type="SUPFAM" id="SSF50156">
    <property type="entry name" value="PDZ domain-like"/>
    <property type="match status" value="2"/>
</dbReference>
<feature type="compositionally biased region" description="Basic and acidic residues" evidence="1">
    <location>
        <begin position="794"/>
        <end position="819"/>
    </location>
</feature>
<feature type="compositionally biased region" description="Polar residues" evidence="1">
    <location>
        <begin position="20"/>
        <end position="33"/>
    </location>
</feature>
<dbReference type="GO" id="GO:0035091">
    <property type="term" value="F:phosphatidylinositol binding"/>
    <property type="evidence" value="ECO:0007669"/>
    <property type="project" value="TreeGrafter"/>
</dbReference>
<dbReference type="STRING" id="240159.A0A4U5VIP7"/>
<dbReference type="InterPro" id="IPR052213">
    <property type="entry name" value="PAR3"/>
</dbReference>
<dbReference type="Proteomes" id="UP000298787">
    <property type="component" value="Chromosome 19"/>
</dbReference>
<name>A0A4U5VIP7_COLLU</name>
<dbReference type="AlphaFoldDB" id="A0A4U5VIP7"/>
<feature type="compositionally biased region" description="Basic and acidic residues" evidence="1">
    <location>
        <begin position="648"/>
        <end position="669"/>
    </location>
</feature>
<feature type="compositionally biased region" description="Polar residues" evidence="1">
    <location>
        <begin position="89"/>
        <end position="102"/>
    </location>
</feature>
<dbReference type="CDD" id="cd23059">
    <property type="entry name" value="PDZ3_Par3-like"/>
    <property type="match status" value="1"/>
</dbReference>
<feature type="region of interest" description="Disordered" evidence="1">
    <location>
        <begin position="400"/>
        <end position="499"/>
    </location>
</feature>
<feature type="compositionally biased region" description="Low complexity" evidence="1">
    <location>
        <begin position="747"/>
        <end position="761"/>
    </location>
</feature>
<dbReference type="InterPro" id="IPR036034">
    <property type="entry name" value="PDZ_sf"/>
</dbReference>
<feature type="compositionally biased region" description="Basic and acidic residues" evidence="1">
    <location>
        <begin position="598"/>
        <end position="627"/>
    </location>
</feature>
<evidence type="ECO:0000313" key="3">
    <source>
        <dbReference type="EMBL" id="TKS87999.1"/>
    </source>
</evidence>
<feature type="region of interest" description="Disordered" evidence="1">
    <location>
        <begin position="716"/>
        <end position="1012"/>
    </location>
</feature>
<dbReference type="GO" id="GO:0030010">
    <property type="term" value="P:establishment of cell polarity"/>
    <property type="evidence" value="ECO:0007669"/>
    <property type="project" value="TreeGrafter"/>
</dbReference>
<dbReference type="GO" id="GO:0051660">
    <property type="term" value="P:establishment of centrosome localization"/>
    <property type="evidence" value="ECO:0007669"/>
    <property type="project" value="TreeGrafter"/>
</dbReference>
<accession>A0A4U5VIP7</accession>
<reference evidence="3 4" key="1">
    <citation type="submission" date="2019-01" db="EMBL/GenBank/DDBJ databases">
        <title>Genome Assembly of Collichthys lucidus.</title>
        <authorList>
            <person name="Cai M."/>
            <person name="Xiao S."/>
        </authorList>
    </citation>
    <scope>NUCLEOTIDE SEQUENCE [LARGE SCALE GENOMIC DNA]</scope>
    <source>
        <strain evidence="3">JT15FE1705JMU</strain>
        <tissue evidence="3">Muscle</tissue>
    </source>
</reference>
<keyword evidence="4" id="KW-1185">Reference proteome</keyword>
<dbReference type="GO" id="GO:0045197">
    <property type="term" value="P:establishment or maintenance of epithelial cell apical/basal polarity"/>
    <property type="evidence" value="ECO:0007669"/>
    <property type="project" value="TreeGrafter"/>
</dbReference>
<dbReference type="GO" id="GO:0007155">
    <property type="term" value="P:cell adhesion"/>
    <property type="evidence" value="ECO:0007669"/>
    <property type="project" value="TreeGrafter"/>
</dbReference>
<feature type="domain" description="PDZ" evidence="2">
    <location>
        <begin position="227"/>
        <end position="302"/>
    </location>
</feature>
<feature type="region of interest" description="Disordered" evidence="1">
    <location>
        <begin position="16"/>
        <end position="102"/>
    </location>
</feature>
<feature type="compositionally biased region" description="Polar residues" evidence="1">
    <location>
        <begin position="42"/>
        <end position="55"/>
    </location>
</feature>
<dbReference type="GO" id="GO:0008104">
    <property type="term" value="P:intracellular protein localization"/>
    <property type="evidence" value="ECO:0007669"/>
    <property type="project" value="TreeGrafter"/>
</dbReference>
<feature type="compositionally biased region" description="Polar residues" evidence="1">
    <location>
        <begin position="859"/>
        <end position="882"/>
    </location>
</feature>
<evidence type="ECO:0000313" key="4">
    <source>
        <dbReference type="Proteomes" id="UP000298787"/>
    </source>
</evidence>
<dbReference type="InterPro" id="IPR001478">
    <property type="entry name" value="PDZ"/>
</dbReference>
<feature type="compositionally biased region" description="Polar residues" evidence="1">
    <location>
        <begin position="821"/>
        <end position="839"/>
    </location>
</feature>
<dbReference type="GO" id="GO:0005938">
    <property type="term" value="C:cell cortex"/>
    <property type="evidence" value="ECO:0007669"/>
    <property type="project" value="TreeGrafter"/>
</dbReference>
<dbReference type="GO" id="GO:0000226">
    <property type="term" value="P:microtubule cytoskeleton organization"/>
    <property type="evidence" value="ECO:0007669"/>
    <property type="project" value="TreeGrafter"/>
</dbReference>
<protein>
    <submittedName>
        <fullName evidence="3">Partitioning defective 3-like protein</fullName>
    </submittedName>
</protein>
<feature type="region of interest" description="Disordered" evidence="1">
    <location>
        <begin position="544"/>
        <end position="676"/>
    </location>
</feature>
<gene>
    <name evidence="3" type="ORF">D9C73_022123</name>
</gene>
<feature type="compositionally biased region" description="Basic and acidic residues" evidence="1">
    <location>
        <begin position="929"/>
        <end position="944"/>
    </location>
</feature>
<dbReference type="GO" id="GO:0005912">
    <property type="term" value="C:adherens junction"/>
    <property type="evidence" value="ECO:0007669"/>
    <property type="project" value="TreeGrafter"/>
</dbReference>
<feature type="compositionally biased region" description="Low complexity" evidence="1">
    <location>
        <begin position="967"/>
        <end position="983"/>
    </location>
</feature>
<dbReference type="EMBL" id="CM014096">
    <property type="protein sequence ID" value="TKS87999.1"/>
    <property type="molecule type" value="Genomic_DNA"/>
</dbReference>
<dbReference type="GO" id="GO:0016324">
    <property type="term" value="C:apical plasma membrane"/>
    <property type="evidence" value="ECO:0007669"/>
    <property type="project" value="TreeGrafter"/>
</dbReference>
<dbReference type="FunFam" id="2.30.42.10:FF:000078">
    <property type="entry name" value="Partitioning defective 3 homolog B"/>
    <property type="match status" value="1"/>
</dbReference>
<feature type="compositionally biased region" description="Low complexity" evidence="1">
    <location>
        <begin position="79"/>
        <end position="88"/>
    </location>
</feature>
<dbReference type="SMART" id="SM00228">
    <property type="entry name" value="PDZ"/>
    <property type="match status" value="2"/>
</dbReference>
<dbReference type="GO" id="GO:0043296">
    <property type="term" value="C:apical junction complex"/>
    <property type="evidence" value="ECO:0007669"/>
    <property type="project" value="TreeGrafter"/>
</dbReference>
<sequence>MKRHYELLSALSELSPAQSNRVRFSQDSQQPGDRSSLVGSMMSRSGPQAGLNHNHQGPLAGSTPEPSRRYATLPHTLVSRSSSAPSPSLQRRISTNPSTSSYLKNKGRRFNIQLKKGPEGLGFSITSRDVPIGGSAPIYVKNILPRGAAIQDGRLKAGDRLLEVSGVDLNGKSQEEVVALLRATPMGGTVNLSVIRQEDSLLPREVQPEDDDMVLTPDGSQEFMTFEIPLNDSGSAGLGVSVKGNRSKENHTDLGIFVKSIINGGAASKDGRLRVNDQLIAVNGESLHGMTNQDAMETLRKSMSVEGNKRGMIQLIVARLVSKHNEEAPGSPPVLEHPVNSLLDNHERRISHSLYETIEGLDNNSTPLPNMIGRIGNYQLSPTVNMPQDDIVMIEDDRPPLLPAHLSDQSSSSSHDDMGFVGENPVSWIHELPGQNECSLSPDADPDSSFQREGFGRQSMSEKRTKQYENASQLEIVKSRKSKSMDLGSAEQEVGPSLGLKKSSSLESLQTAVAEATLNGEINVNRPRSRIARGRGCNESFRAAIDKSYEKPGVTTAEEENSMETLDEDTEGSSRSGRESMSTSGDLIVGPGMNGNLSKDDRQRDRDKGNEKKKPERDKEREKDKDKNKAKKGVLKGLGEMFRFGKHRKDERPGDRMERKGSSKSKAEDMQASEEETLRMKLEQERIQAKTREFREKQAKEREYAEIQDVVSRTFSSDEEHTYAGIGSLDSSVDSSSMEPYNHHYHLPQSPQSPHLPLSLQDNGPPLEALYAQVNKPRNGRPAAPDSSEMAPSNHDRIQRLRHEFQQAKQEEDIEDHRHTYSFNQPWASNGTETQSGRHSVTVETQVQKQQQDDRDGFQQAQRQYSSLPRQPRKNPSTASQESWDKGYMPPEGFQTSKENPRYSGGQGSRNGYLGSPSFNARVLLETQELLRQEQRRREQEANKARPPPAQETPSGSTFDHNRDHTQAPGSAPAQAPPQSKGPYRQDVPPSPSQLAKLSRLQGSEKGRLFYS</sequence>
<proteinExistence type="predicted"/>
<organism evidence="3 4">
    <name type="scientific">Collichthys lucidus</name>
    <name type="common">Big head croaker</name>
    <name type="synonym">Sciaena lucida</name>
    <dbReference type="NCBI Taxonomy" id="240159"/>
    <lineage>
        <taxon>Eukaryota</taxon>
        <taxon>Metazoa</taxon>
        <taxon>Chordata</taxon>
        <taxon>Craniata</taxon>
        <taxon>Vertebrata</taxon>
        <taxon>Euteleostomi</taxon>
        <taxon>Actinopterygii</taxon>
        <taxon>Neopterygii</taxon>
        <taxon>Teleostei</taxon>
        <taxon>Neoteleostei</taxon>
        <taxon>Acanthomorphata</taxon>
        <taxon>Eupercaria</taxon>
        <taxon>Sciaenidae</taxon>
        <taxon>Collichthys</taxon>
    </lineage>
</organism>
<feature type="compositionally biased region" description="Acidic residues" evidence="1">
    <location>
        <begin position="557"/>
        <end position="571"/>
    </location>
</feature>
<dbReference type="CDD" id="cd23058">
    <property type="entry name" value="PDZ2_Par3-like"/>
    <property type="match status" value="1"/>
</dbReference>
<dbReference type="PANTHER" id="PTHR16484">
    <property type="entry name" value="PARTITIONING DEFECTIVE 3 RELATED"/>
    <property type="match status" value="1"/>
</dbReference>